<dbReference type="Proteomes" id="UP000234752">
    <property type="component" value="Chromosome eg_1"/>
</dbReference>
<sequence length="172" mass="18583">MVVRSLLVALSLALSLLCAPAWAAPDKAEYDARVGKARELIAITGMAKLSDQITTAMVGQIGQMVNKLNPGHEAEVKEMLEEYFLPEVRASAPEFMEAIAGIYATNFTVAEMDAVIDFYKTPVGIKMLNSLPTLTQQSMAVGQAWGQAVAQRATGKFVEALKKRGLKAPQQL</sequence>
<dbReference type="KEGG" id="ncb:C0V82_11095"/>
<evidence type="ECO:0000313" key="1">
    <source>
        <dbReference type="EMBL" id="AUN30727.1"/>
    </source>
</evidence>
<keyword evidence="2" id="KW-1185">Reference proteome</keyword>
<dbReference type="EMBL" id="CP025611">
    <property type="protein sequence ID" value="AUN30727.1"/>
    <property type="molecule type" value="Genomic_DNA"/>
</dbReference>
<proteinExistence type="predicted"/>
<protein>
    <submittedName>
        <fullName evidence="1">Uncharacterized protein</fullName>
    </submittedName>
</protein>
<gene>
    <name evidence="1" type="ORF">C0V82_11095</name>
</gene>
<organism evidence="1 2">
    <name type="scientific">Niveispirillum cyanobacteriorum</name>
    <dbReference type="NCBI Taxonomy" id="1612173"/>
    <lineage>
        <taxon>Bacteria</taxon>
        <taxon>Pseudomonadati</taxon>
        <taxon>Pseudomonadota</taxon>
        <taxon>Alphaproteobacteria</taxon>
        <taxon>Rhodospirillales</taxon>
        <taxon>Azospirillaceae</taxon>
        <taxon>Niveispirillum</taxon>
    </lineage>
</organism>
<name>A0A2K9NCD5_9PROT</name>
<dbReference type="AlphaFoldDB" id="A0A2K9NCD5"/>
<reference evidence="1 2" key="1">
    <citation type="submission" date="2017-12" db="EMBL/GenBank/DDBJ databases">
        <title>Genomes of bacteria within cyanobacterial aggregates.</title>
        <authorList>
            <person name="Cai H."/>
        </authorList>
    </citation>
    <scope>NUCLEOTIDE SEQUENCE [LARGE SCALE GENOMIC DNA]</scope>
    <source>
        <strain evidence="1 2">TH16</strain>
    </source>
</reference>
<evidence type="ECO:0000313" key="2">
    <source>
        <dbReference type="Proteomes" id="UP000234752"/>
    </source>
</evidence>
<dbReference type="Pfam" id="PF09832">
    <property type="entry name" value="DUF2059"/>
    <property type="match status" value="1"/>
</dbReference>
<dbReference type="InterPro" id="IPR018637">
    <property type="entry name" value="DUF2059"/>
</dbReference>
<accession>A0A2K9NCD5</accession>